<comment type="caution">
    <text evidence="6">The sequence shown here is derived from an EMBL/GenBank/DDBJ whole genome shotgun (WGS) entry which is preliminary data.</text>
</comment>
<organism evidence="6 7">
    <name type="scientific">Zizania palustris</name>
    <name type="common">Northern wild rice</name>
    <dbReference type="NCBI Taxonomy" id="103762"/>
    <lineage>
        <taxon>Eukaryota</taxon>
        <taxon>Viridiplantae</taxon>
        <taxon>Streptophyta</taxon>
        <taxon>Embryophyta</taxon>
        <taxon>Tracheophyta</taxon>
        <taxon>Spermatophyta</taxon>
        <taxon>Magnoliopsida</taxon>
        <taxon>Liliopsida</taxon>
        <taxon>Poales</taxon>
        <taxon>Poaceae</taxon>
        <taxon>BOP clade</taxon>
        <taxon>Oryzoideae</taxon>
        <taxon>Oryzeae</taxon>
        <taxon>Zizaniinae</taxon>
        <taxon>Zizania</taxon>
    </lineage>
</organism>
<evidence type="ECO:0000256" key="4">
    <source>
        <dbReference type="ARBA" id="ARBA00023180"/>
    </source>
</evidence>
<reference evidence="6" key="1">
    <citation type="journal article" date="2021" name="bioRxiv">
        <title>Whole Genome Assembly and Annotation of Northern Wild Rice, Zizania palustris L., Supports a Whole Genome Duplication in the Zizania Genus.</title>
        <authorList>
            <person name="Haas M."/>
            <person name="Kono T."/>
            <person name="Macchietto M."/>
            <person name="Millas R."/>
            <person name="McGilp L."/>
            <person name="Shao M."/>
            <person name="Duquette J."/>
            <person name="Hirsch C.N."/>
            <person name="Kimball J."/>
        </authorList>
    </citation>
    <scope>NUCLEOTIDE SEQUENCE</scope>
    <source>
        <tissue evidence="6">Fresh leaf tissue</tissue>
    </source>
</reference>
<reference evidence="6" key="2">
    <citation type="submission" date="2021-02" db="EMBL/GenBank/DDBJ databases">
        <authorList>
            <person name="Kimball J.A."/>
            <person name="Haas M.W."/>
            <person name="Macchietto M."/>
            <person name="Kono T."/>
            <person name="Duquette J."/>
            <person name="Shao M."/>
        </authorList>
    </citation>
    <scope>NUCLEOTIDE SEQUENCE</scope>
    <source>
        <tissue evidence="6">Fresh leaf tissue</tissue>
    </source>
</reference>
<evidence type="ECO:0000256" key="2">
    <source>
        <dbReference type="ARBA" id="ARBA00022729"/>
    </source>
</evidence>
<dbReference type="GO" id="GO:0016788">
    <property type="term" value="F:hydrolase activity, acting on ester bonds"/>
    <property type="evidence" value="ECO:0007669"/>
    <property type="project" value="InterPro"/>
</dbReference>
<dbReference type="AlphaFoldDB" id="A0A8J5SGF6"/>
<evidence type="ECO:0000313" key="7">
    <source>
        <dbReference type="Proteomes" id="UP000729402"/>
    </source>
</evidence>
<dbReference type="Proteomes" id="UP000729402">
    <property type="component" value="Unassembled WGS sequence"/>
</dbReference>
<evidence type="ECO:0000256" key="3">
    <source>
        <dbReference type="ARBA" id="ARBA00022801"/>
    </source>
</evidence>
<comment type="similarity">
    <text evidence="1">Belongs to the 'GDSL' lipolytic enzyme family.</text>
</comment>
<accession>A0A8J5SGF6</accession>
<sequence length="376" mass="40931">MELKLVLSTAVLFCLSGVSATTNYFTSMFSLGDSYIDTGNFVIMATPVVPVWNDKLPYGMTFFGHPTGRMSDGRLIIDFIAEEFSLPYLPASLANSSSVSQGVNFAVGGAPATDVDFFERNNIVPFKLLNNSLDVQLGWFEQLKPSICKATKKEPNGFKNKNSCLGKSLFVVGEFGVNDYNFMWMAMKTEHEVDALVPHVVKKIAMAVERLINQGAVYVVVPGNPPTGCSPALLTARVSSNRMDYDGLGCLRAVNRVTRRHNALLRAAIDRLRGKHPHAKIILADFFKPIIRILRNPGRFGIAAGDVLRACCGVGGAYNWNGSAICAMPGVVACEHPSAAVSWDGVHYTEVVNRYIADGWLHGPDADPPILTAIRC</sequence>
<keyword evidence="4" id="KW-0325">Glycoprotein</keyword>
<gene>
    <name evidence="6" type="ORF">GUJ93_ZPchr0005g15348</name>
</gene>
<name>A0A8J5SGF6_ZIZPA</name>
<keyword evidence="7" id="KW-1185">Reference proteome</keyword>
<dbReference type="InterPro" id="IPR001087">
    <property type="entry name" value="GDSL"/>
</dbReference>
<evidence type="ECO:0000256" key="1">
    <source>
        <dbReference type="ARBA" id="ARBA00008668"/>
    </source>
</evidence>
<evidence type="ECO:0000313" key="6">
    <source>
        <dbReference type="EMBL" id="KAG8068097.1"/>
    </source>
</evidence>
<dbReference type="OrthoDB" id="1600564at2759"/>
<keyword evidence="2 5" id="KW-0732">Signal</keyword>
<dbReference type="Pfam" id="PF00657">
    <property type="entry name" value="Lipase_GDSL"/>
    <property type="match status" value="1"/>
</dbReference>
<dbReference type="PANTHER" id="PTHR22835:SF683">
    <property type="entry name" value="OS05G0506800 PROTEIN"/>
    <property type="match status" value="1"/>
</dbReference>
<dbReference type="PANTHER" id="PTHR22835">
    <property type="entry name" value="ZINC FINGER FYVE DOMAIN CONTAINING PROTEIN"/>
    <property type="match status" value="1"/>
</dbReference>
<evidence type="ECO:0000256" key="5">
    <source>
        <dbReference type="SAM" id="SignalP"/>
    </source>
</evidence>
<feature type="chain" id="PRO_5035229519" description="GDSL esterase/lipase" evidence="5">
    <location>
        <begin position="21"/>
        <end position="376"/>
    </location>
</feature>
<dbReference type="EMBL" id="JAAALK010000284">
    <property type="protein sequence ID" value="KAG8068097.1"/>
    <property type="molecule type" value="Genomic_DNA"/>
</dbReference>
<keyword evidence="3" id="KW-0378">Hydrolase</keyword>
<dbReference type="CDD" id="cd01837">
    <property type="entry name" value="SGNH_plant_lipase_like"/>
    <property type="match status" value="1"/>
</dbReference>
<dbReference type="InterPro" id="IPR035669">
    <property type="entry name" value="SGNH_plant_lipase-like"/>
</dbReference>
<protein>
    <recommendedName>
        <fullName evidence="8">GDSL esterase/lipase</fullName>
    </recommendedName>
</protein>
<feature type="signal peptide" evidence="5">
    <location>
        <begin position="1"/>
        <end position="20"/>
    </location>
</feature>
<evidence type="ECO:0008006" key="8">
    <source>
        <dbReference type="Google" id="ProtNLM"/>
    </source>
</evidence>
<proteinExistence type="inferred from homology"/>